<feature type="transmembrane region" description="Helical" evidence="10">
    <location>
        <begin position="12"/>
        <end position="35"/>
    </location>
</feature>
<feature type="transmembrane region" description="Helical" evidence="10">
    <location>
        <begin position="88"/>
        <end position="106"/>
    </location>
</feature>
<comment type="subcellular location">
    <subcellularLocation>
        <location evidence="2 10">Cell membrane</location>
        <topology evidence="2 10">Multi-pass membrane protein</topology>
    </subcellularLocation>
</comment>
<dbReference type="Proteomes" id="UP001597197">
    <property type="component" value="Unassembled WGS sequence"/>
</dbReference>
<evidence type="ECO:0000256" key="11">
    <source>
        <dbReference type="RuleBase" id="RU365097"/>
    </source>
</evidence>
<evidence type="ECO:0000313" key="13">
    <source>
        <dbReference type="EMBL" id="MFD1873565.1"/>
    </source>
</evidence>
<evidence type="ECO:0000256" key="4">
    <source>
        <dbReference type="ARBA" id="ARBA00022448"/>
    </source>
</evidence>
<sequence>MPPDYWQTLRLTLALALCTAVLLLVLCLPLAYALAHSRSRLRPLAEAVVSLPLVLPPTVIGFYLLLAFSDSTALGRFLIEKLGLSLNFTFPGILVGSLVYSLPFMMQPLQAGFRQLPRSLTEAAYTLGKSRLTTLWRVLLPNMKPALLNGAVLTFAHTLGEFGVVLMIGGNLPGRTRVASIAIYDEVQSLQYDQANAYAGTLLAVAFSILVALYWFSKKNAAHLS</sequence>
<dbReference type="PROSITE" id="PS50928">
    <property type="entry name" value="ABC_TM1"/>
    <property type="match status" value="1"/>
</dbReference>
<dbReference type="NCBIfam" id="TIGR02141">
    <property type="entry name" value="modB_ABC"/>
    <property type="match status" value="1"/>
</dbReference>
<keyword evidence="9 10" id="KW-0472">Membrane</keyword>
<feature type="transmembrane region" description="Helical" evidence="10">
    <location>
        <begin position="47"/>
        <end position="68"/>
    </location>
</feature>
<feature type="transmembrane region" description="Helical" evidence="10">
    <location>
        <begin position="146"/>
        <end position="168"/>
    </location>
</feature>
<evidence type="ECO:0000256" key="1">
    <source>
        <dbReference type="ARBA" id="ARBA00002949"/>
    </source>
</evidence>
<evidence type="ECO:0000256" key="5">
    <source>
        <dbReference type="ARBA" id="ARBA00022475"/>
    </source>
</evidence>
<dbReference type="InterPro" id="IPR000515">
    <property type="entry name" value="MetI-like"/>
</dbReference>
<name>A0ABW4QX05_9BACT</name>
<dbReference type="PANTHER" id="PTHR30183:SF8">
    <property type="entry name" value="MOLYBDENUM TRANSPORT SYSTEM PERMEASE"/>
    <property type="match status" value="1"/>
</dbReference>
<evidence type="ECO:0000256" key="3">
    <source>
        <dbReference type="ARBA" id="ARBA00007069"/>
    </source>
</evidence>
<keyword evidence="6 11" id="KW-0500">Molybdenum</keyword>
<dbReference type="SUPFAM" id="SSF161098">
    <property type="entry name" value="MetI-like"/>
    <property type="match status" value="1"/>
</dbReference>
<feature type="domain" description="ABC transmembrane type-1" evidence="12">
    <location>
        <begin position="9"/>
        <end position="215"/>
    </location>
</feature>
<evidence type="ECO:0000313" key="14">
    <source>
        <dbReference type="Proteomes" id="UP001597197"/>
    </source>
</evidence>
<keyword evidence="4 10" id="KW-0813">Transport</keyword>
<keyword evidence="14" id="KW-1185">Reference proteome</keyword>
<evidence type="ECO:0000256" key="7">
    <source>
        <dbReference type="ARBA" id="ARBA00022692"/>
    </source>
</evidence>
<evidence type="ECO:0000256" key="9">
    <source>
        <dbReference type="ARBA" id="ARBA00023136"/>
    </source>
</evidence>
<evidence type="ECO:0000256" key="2">
    <source>
        <dbReference type="ARBA" id="ARBA00004651"/>
    </source>
</evidence>
<dbReference type="Gene3D" id="1.10.3720.10">
    <property type="entry name" value="MetI-like"/>
    <property type="match status" value="1"/>
</dbReference>
<reference evidence="14" key="1">
    <citation type="journal article" date="2019" name="Int. J. Syst. Evol. Microbiol.">
        <title>The Global Catalogue of Microorganisms (GCM) 10K type strain sequencing project: providing services to taxonomists for standard genome sequencing and annotation.</title>
        <authorList>
            <consortium name="The Broad Institute Genomics Platform"/>
            <consortium name="The Broad Institute Genome Sequencing Center for Infectious Disease"/>
            <person name="Wu L."/>
            <person name="Ma J."/>
        </authorList>
    </citation>
    <scope>NUCLEOTIDE SEQUENCE [LARGE SCALE GENOMIC DNA]</scope>
    <source>
        <strain evidence="14">CGMCC 1.15795</strain>
    </source>
</reference>
<evidence type="ECO:0000256" key="8">
    <source>
        <dbReference type="ARBA" id="ARBA00022989"/>
    </source>
</evidence>
<evidence type="ECO:0000259" key="12">
    <source>
        <dbReference type="PROSITE" id="PS50928"/>
    </source>
</evidence>
<keyword evidence="5 11" id="KW-1003">Cell membrane</keyword>
<proteinExistence type="inferred from homology"/>
<organism evidence="13 14">
    <name type="scientific">Hymenobacter bucti</name>
    <dbReference type="NCBI Taxonomy" id="1844114"/>
    <lineage>
        <taxon>Bacteria</taxon>
        <taxon>Pseudomonadati</taxon>
        <taxon>Bacteroidota</taxon>
        <taxon>Cytophagia</taxon>
        <taxon>Cytophagales</taxon>
        <taxon>Hymenobacteraceae</taxon>
        <taxon>Hymenobacter</taxon>
    </lineage>
</organism>
<protein>
    <recommendedName>
        <fullName evidence="11">Molybdenum transport system permease</fullName>
    </recommendedName>
</protein>
<dbReference type="PANTHER" id="PTHR30183">
    <property type="entry name" value="MOLYBDENUM TRANSPORT SYSTEM PERMEASE PROTEIN MODB"/>
    <property type="match status" value="1"/>
</dbReference>
<dbReference type="Pfam" id="PF00528">
    <property type="entry name" value="BPD_transp_1"/>
    <property type="match status" value="1"/>
</dbReference>
<dbReference type="RefSeq" id="WP_382314561.1">
    <property type="nucleotide sequence ID" value="NZ_JBHUFD010000005.1"/>
</dbReference>
<evidence type="ECO:0000256" key="6">
    <source>
        <dbReference type="ARBA" id="ARBA00022505"/>
    </source>
</evidence>
<feature type="transmembrane region" description="Helical" evidence="10">
    <location>
        <begin position="197"/>
        <end position="216"/>
    </location>
</feature>
<dbReference type="EMBL" id="JBHUFD010000005">
    <property type="protein sequence ID" value="MFD1873565.1"/>
    <property type="molecule type" value="Genomic_DNA"/>
</dbReference>
<keyword evidence="8 10" id="KW-1133">Transmembrane helix</keyword>
<comment type="caution">
    <text evidence="13">The sequence shown here is derived from an EMBL/GenBank/DDBJ whole genome shotgun (WGS) entry which is preliminary data.</text>
</comment>
<dbReference type="InterPro" id="IPR011867">
    <property type="entry name" value="ModB_ABC"/>
</dbReference>
<gene>
    <name evidence="13" type="primary">modB</name>
    <name evidence="13" type="ORF">ACFSDX_14055</name>
</gene>
<accession>A0ABW4QX05</accession>
<evidence type="ECO:0000256" key="10">
    <source>
        <dbReference type="RuleBase" id="RU363032"/>
    </source>
</evidence>
<dbReference type="CDD" id="cd06261">
    <property type="entry name" value="TM_PBP2"/>
    <property type="match status" value="1"/>
</dbReference>
<dbReference type="InterPro" id="IPR035906">
    <property type="entry name" value="MetI-like_sf"/>
</dbReference>
<keyword evidence="7 10" id="KW-0812">Transmembrane</keyword>
<comment type="similarity">
    <text evidence="3 11">Belongs to the binding-protein-dependent transport system permease family. CysTW subfamily.</text>
</comment>
<comment type="function">
    <text evidence="1 11">Part of the binding-protein-dependent transport system for molybdenum; probably responsible for the translocation of the substrate across the membrane.</text>
</comment>